<organism evidence="2 3">
    <name type="scientific">Pseudocohnilembus persalinus</name>
    <name type="common">Ciliate</name>
    <dbReference type="NCBI Taxonomy" id="266149"/>
    <lineage>
        <taxon>Eukaryota</taxon>
        <taxon>Sar</taxon>
        <taxon>Alveolata</taxon>
        <taxon>Ciliophora</taxon>
        <taxon>Intramacronucleata</taxon>
        <taxon>Oligohymenophorea</taxon>
        <taxon>Scuticociliatia</taxon>
        <taxon>Philasterida</taxon>
        <taxon>Pseudocohnilembidae</taxon>
        <taxon>Pseudocohnilembus</taxon>
    </lineage>
</organism>
<dbReference type="Pfam" id="PF08241">
    <property type="entry name" value="Methyltransf_11"/>
    <property type="match status" value="1"/>
</dbReference>
<evidence type="ECO:0000313" key="2">
    <source>
        <dbReference type="EMBL" id="KRX06269.1"/>
    </source>
</evidence>
<dbReference type="EMBL" id="LDAU01000097">
    <property type="protein sequence ID" value="KRX06269.1"/>
    <property type="molecule type" value="Genomic_DNA"/>
</dbReference>
<dbReference type="InterPro" id="IPR029063">
    <property type="entry name" value="SAM-dependent_MTases_sf"/>
</dbReference>
<dbReference type="OrthoDB" id="284858at2759"/>
<evidence type="ECO:0000313" key="3">
    <source>
        <dbReference type="Proteomes" id="UP000054937"/>
    </source>
</evidence>
<dbReference type="GO" id="GO:0008757">
    <property type="term" value="F:S-adenosylmethionine-dependent methyltransferase activity"/>
    <property type="evidence" value="ECO:0007669"/>
    <property type="project" value="InterPro"/>
</dbReference>
<proteinExistence type="predicted"/>
<gene>
    <name evidence="2" type="ORF">PPERSA_06240</name>
</gene>
<dbReference type="PANTHER" id="PTHR43591">
    <property type="entry name" value="METHYLTRANSFERASE"/>
    <property type="match status" value="1"/>
</dbReference>
<dbReference type="AlphaFoldDB" id="A0A0V0QW00"/>
<dbReference type="InParanoid" id="A0A0V0QW00"/>
<sequence length="307" mass="35351">MHGENQENLKVQNYEQLEQFWDDFSLAYTNSISSCQSGLYCNMISMLQIENSKNILETAIGPAFMLPHLIHRVKKGTKITQTDLSSNFLAIAAKRIDLFLQDPYNHLYDFDIKQLPAFNGPKEYPEINVKLEKENSENLTYPDQSFDTYISSLCLQLTSDPIKMLKEAYRVLQKGGRAAFSVWGDYEKSTFFTTIAKVLKKYPNVQKSTQRSNFHLNDKQKLIKMAEDAGFTNILTFNLFNPMHFFRNEKDIDNFLSTGRCQQEASQAGEENKEKVLAEAKEEIKKILFEQKQAIGMDVMVIVMDKA</sequence>
<dbReference type="Proteomes" id="UP000054937">
    <property type="component" value="Unassembled WGS sequence"/>
</dbReference>
<feature type="domain" description="Methyltransferase type 11" evidence="1">
    <location>
        <begin position="77"/>
        <end position="180"/>
    </location>
</feature>
<accession>A0A0V0QW00</accession>
<dbReference type="PANTHER" id="PTHR43591:SF24">
    <property type="entry name" value="2-METHOXY-6-POLYPRENYL-1,4-BENZOQUINOL METHYLASE, MITOCHONDRIAL"/>
    <property type="match status" value="1"/>
</dbReference>
<dbReference type="Gene3D" id="3.40.50.150">
    <property type="entry name" value="Vaccinia Virus protein VP39"/>
    <property type="match status" value="1"/>
</dbReference>
<keyword evidence="3" id="KW-1185">Reference proteome</keyword>
<dbReference type="InterPro" id="IPR013216">
    <property type="entry name" value="Methyltransf_11"/>
</dbReference>
<name>A0A0V0QW00_PSEPJ</name>
<reference evidence="2 3" key="1">
    <citation type="journal article" date="2015" name="Sci. Rep.">
        <title>Genome of the facultative scuticociliatosis pathogen Pseudocohnilembus persalinus provides insight into its virulence through horizontal gene transfer.</title>
        <authorList>
            <person name="Xiong J."/>
            <person name="Wang G."/>
            <person name="Cheng J."/>
            <person name="Tian M."/>
            <person name="Pan X."/>
            <person name="Warren A."/>
            <person name="Jiang C."/>
            <person name="Yuan D."/>
            <person name="Miao W."/>
        </authorList>
    </citation>
    <scope>NUCLEOTIDE SEQUENCE [LARGE SCALE GENOMIC DNA]</scope>
    <source>
        <strain evidence="2">36N120E</strain>
    </source>
</reference>
<evidence type="ECO:0000259" key="1">
    <source>
        <dbReference type="Pfam" id="PF08241"/>
    </source>
</evidence>
<protein>
    <recommendedName>
        <fullName evidence="1">Methyltransferase type 11 domain-containing protein</fullName>
    </recommendedName>
</protein>
<dbReference type="CDD" id="cd02440">
    <property type="entry name" value="AdoMet_MTases"/>
    <property type="match status" value="1"/>
</dbReference>
<dbReference type="OMA" id="SGMFTIT"/>
<dbReference type="SUPFAM" id="SSF53335">
    <property type="entry name" value="S-adenosyl-L-methionine-dependent methyltransferases"/>
    <property type="match status" value="1"/>
</dbReference>
<comment type="caution">
    <text evidence="2">The sequence shown here is derived from an EMBL/GenBank/DDBJ whole genome shotgun (WGS) entry which is preliminary data.</text>
</comment>